<comment type="caution">
    <text evidence="2">The sequence shown here is derived from an EMBL/GenBank/DDBJ whole genome shotgun (WGS) entry which is preliminary data.</text>
</comment>
<proteinExistence type="predicted"/>
<name>A0ABS6F3Y5_9CLOT</name>
<reference evidence="2 3" key="1">
    <citation type="submission" date="2021-06" db="EMBL/GenBank/DDBJ databases">
        <authorList>
            <person name="Sun Q."/>
            <person name="Li D."/>
        </authorList>
    </citation>
    <scope>NUCLEOTIDE SEQUENCE [LARGE SCALE GENOMIC DNA]</scope>
    <source>
        <strain evidence="2 3">MSJ-4</strain>
    </source>
</reference>
<evidence type="ECO:0000313" key="2">
    <source>
        <dbReference type="EMBL" id="MBU5593006.1"/>
    </source>
</evidence>
<dbReference type="Proteomes" id="UP000736583">
    <property type="component" value="Unassembled WGS sequence"/>
</dbReference>
<evidence type="ECO:0000313" key="3">
    <source>
        <dbReference type="Proteomes" id="UP000736583"/>
    </source>
</evidence>
<dbReference type="EMBL" id="JAHLQL010000006">
    <property type="protein sequence ID" value="MBU5593006.1"/>
    <property type="molecule type" value="Genomic_DNA"/>
</dbReference>
<dbReference type="PANTHER" id="PTHR10683">
    <property type="entry name" value="TRANSALDOLASE"/>
    <property type="match status" value="1"/>
</dbReference>
<accession>A0ABS6F3Y5</accession>
<dbReference type="Pfam" id="PF00923">
    <property type="entry name" value="TAL_FSA"/>
    <property type="match status" value="1"/>
</dbReference>
<organism evidence="2 3">
    <name type="scientific">Clostridium simiarum</name>
    <dbReference type="NCBI Taxonomy" id="2841506"/>
    <lineage>
        <taxon>Bacteria</taxon>
        <taxon>Bacillati</taxon>
        <taxon>Bacillota</taxon>
        <taxon>Clostridia</taxon>
        <taxon>Eubacteriales</taxon>
        <taxon>Clostridiaceae</taxon>
        <taxon>Clostridium</taxon>
    </lineage>
</organism>
<dbReference type="InterPro" id="IPR001585">
    <property type="entry name" value="TAL/FSA"/>
</dbReference>
<evidence type="ECO:0000256" key="1">
    <source>
        <dbReference type="ARBA" id="ARBA00023270"/>
    </source>
</evidence>
<keyword evidence="3" id="KW-1185">Reference proteome</keyword>
<keyword evidence="1" id="KW-0704">Schiff base</keyword>
<sequence length="217" mass="24459">MIYIIDTANNEEIKDSLSLGINGITANSSMYLKNNENFYSFLKKYSSTNLDFLSGEVMSATFEDMVEEVNKIQEINKNIVIKINFSKEGLKLCKYLKEKGIKSAMTLIFNVAQALASINAGADYLFVFIGRNDDNGHDGLSIIESIQSIVKDKNYKTKVVAASIKNLYQLEKLSTMGIDFAAIPYNLYIKSLYHPLTESGIKTFKEDWKSLKNLNNL</sequence>
<dbReference type="RefSeq" id="WP_216457696.1">
    <property type="nucleotide sequence ID" value="NZ_JAHLQL010000006.1"/>
</dbReference>
<protein>
    <submittedName>
        <fullName evidence="2">Aldolase</fullName>
    </submittedName>
</protein>
<dbReference type="PANTHER" id="PTHR10683:SF40">
    <property type="entry name" value="FRUCTOSE-6-PHOSPHATE ALDOLASE 1-RELATED"/>
    <property type="match status" value="1"/>
</dbReference>
<gene>
    <name evidence="2" type="ORF">KQI89_14740</name>
</gene>